<evidence type="ECO:0000313" key="2">
    <source>
        <dbReference type="EMBL" id="KAJ2672543.1"/>
    </source>
</evidence>
<feature type="region of interest" description="Disordered" evidence="1">
    <location>
        <begin position="146"/>
        <end position="166"/>
    </location>
</feature>
<protein>
    <recommendedName>
        <fullName evidence="4">Roadblock/LAMTOR2 domain-containing protein</fullName>
    </recommendedName>
</protein>
<proteinExistence type="predicted"/>
<dbReference type="OrthoDB" id="271745at2759"/>
<dbReference type="EMBL" id="JANBTW010000080">
    <property type="protein sequence ID" value="KAJ2672543.1"/>
    <property type="molecule type" value="Genomic_DNA"/>
</dbReference>
<dbReference type="GO" id="GO:0032008">
    <property type="term" value="P:positive regulation of TOR signaling"/>
    <property type="evidence" value="ECO:0007669"/>
    <property type="project" value="InterPro"/>
</dbReference>
<name>A0A9W8G3Y3_9FUNG</name>
<dbReference type="AlphaFoldDB" id="A0A9W8G3Y3"/>
<organism evidence="2 3">
    <name type="scientific">Coemansia spiralis</name>
    <dbReference type="NCBI Taxonomy" id="417178"/>
    <lineage>
        <taxon>Eukaryota</taxon>
        <taxon>Fungi</taxon>
        <taxon>Fungi incertae sedis</taxon>
        <taxon>Zoopagomycota</taxon>
        <taxon>Kickxellomycotina</taxon>
        <taxon>Kickxellomycetes</taxon>
        <taxon>Kickxellales</taxon>
        <taxon>Kickxellaceae</taxon>
        <taxon>Coemansia</taxon>
    </lineage>
</organism>
<accession>A0A9W8G3Y3</accession>
<dbReference type="GO" id="GO:0005085">
    <property type="term" value="F:guanyl-nucleotide exchange factor activity"/>
    <property type="evidence" value="ECO:0007669"/>
    <property type="project" value="InterPro"/>
</dbReference>
<reference evidence="2" key="1">
    <citation type="submission" date="2022-07" db="EMBL/GenBank/DDBJ databases">
        <title>Phylogenomic reconstructions and comparative analyses of Kickxellomycotina fungi.</title>
        <authorList>
            <person name="Reynolds N.K."/>
            <person name="Stajich J.E."/>
            <person name="Barry K."/>
            <person name="Grigoriev I.V."/>
            <person name="Crous P."/>
            <person name="Smith M.E."/>
        </authorList>
    </citation>
    <scope>NUCLEOTIDE SEQUENCE</scope>
    <source>
        <strain evidence="2">NRRL 3115</strain>
    </source>
</reference>
<evidence type="ECO:0008006" key="4">
    <source>
        <dbReference type="Google" id="ProtNLM"/>
    </source>
</evidence>
<dbReference type="PANTHER" id="PTHR13323">
    <property type="entry name" value="LATE ENDOSOMAL/LYSOSOMAL MP1 INTERACTING PROTEIN"/>
    <property type="match status" value="1"/>
</dbReference>
<evidence type="ECO:0000256" key="1">
    <source>
        <dbReference type="SAM" id="MobiDB-lite"/>
    </source>
</evidence>
<evidence type="ECO:0000313" key="3">
    <source>
        <dbReference type="Proteomes" id="UP001151518"/>
    </source>
</evidence>
<dbReference type="Proteomes" id="UP001151518">
    <property type="component" value="Unassembled WGS sequence"/>
</dbReference>
<gene>
    <name evidence="2" type="ORF">GGI25_005041</name>
</gene>
<dbReference type="InterPro" id="IPR037587">
    <property type="entry name" value="LAMTOR2-like"/>
</dbReference>
<sequence>MLRSKNLKKILEQALTKDICICAVFNEDGVVLAHAATTDSFNNRTAKEATHCSAPTTAAATSAPSDIGRPNTMYNSQIESEFLRNEPTGTQFLANDQQYNYHSQRPQYSTSKQGVGSETVQKRQTGVSTIVAGTTTSLLTEYNAHASSASGTSRKHEDSQSTTSGSYISSFSDDVIGSSPKLSIREKLEDDLAIAANLWQSYESVSSLIERKDRDIDENVDVSSEMHDDMLGNSLNMIMIECEYGKAVVTRIGSYRLFLLSKPLTPLGLLRLKSDNLSRYLEECLHCAPA</sequence>
<comment type="caution">
    <text evidence="2">The sequence shown here is derived from an EMBL/GenBank/DDBJ whole genome shotgun (WGS) entry which is preliminary data.</text>
</comment>
<dbReference type="Gene3D" id="3.30.450.30">
    <property type="entry name" value="Dynein light chain 2a, cytoplasmic"/>
    <property type="match status" value="2"/>
</dbReference>
<dbReference type="GO" id="GO:0060090">
    <property type="term" value="F:molecular adaptor activity"/>
    <property type="evidence" value="ECO:0007669"/>
    <property type="project" value="InterPro"/>
</dbReference>